<organism evidence="1">
    <name type="scientific">bioreactor metagenome</name>
    <dbReference type="NCBI Taxonomy" id="1076179"/>
    <lineage>
        <taxon>unclassified sequences</taxon>
        <taxon>metagenomes</taxon>
        <taxon>ecological metagenomes</taxon>
    </lineage>
</organism>
<gene>
    <name evidence="1" type="ORF">SDC9_153325</name>
</gene>
<comment type="caution">
    <text evidence="1">The sequence shown here is derived from an EMBL/GenBank/DDBJ whole genome shotgun (WGS) entry which is preliminary data.</text>
</comment>
<name>A0A645EX85_9ZZZZ</name>
<sequence>MAHASFILICYGFNLHPGASCQRSCRHTGSGGLMGGEILEINNGLEGIESAAAYFLLIFTPPSRIIFFTVFCFNYFKPYASLSDSIL</sequence>
<dbReference type="EMBL" id="VSSQ01051956">
    <property type="protein sequence ID" value="MPN06070.1"/>
    <property type="molecule type" value="Genomic_DNA"/>
</dbReference>
<proteinExistence type="predicted"/>
<evidence type="ECO:0000313" key="1">
    <source>
        <dbReference type="EMBL" id="MPN06070.1"/>
    </source>
</evidence>
<accession>A0A645EX85</accession>
<protein>
    <submittedName>
        <fullName evidence="1">Uncharacterized protein</fullName>
    </submittedName>
</protein>
<dbReference type="AlphaFoldDB" id="A0A645EX85"/>
<reference evidence="1" key="1">
    <citation type="submission" date="2019-08" db="EMBL/GenBank/DDBJ databases">
        <authorList>
            <person name="Kucharzyk K."/>
            <person name="Murdoch R.W."/>
            <person name="Higgins S."/>
            <person name="Loffler F."/>
        </authorList>
    </citation>
    <scope>NUCLEOTIDE SEQUENCE</scope>
</reference>